<keyword evidence="4 5" id="KW-0472">Membrane</keyword>
<keyword evidence="5" id="KW-0012">Acyltransferase</keyword>
<proteinExistence type="inferred from homology"/>
<evidence type="ECO:0000256" key="1">
    <source>
        <dbReference type="ARBA" id="ARBA00004141"/>
    </source>
</evidence>
<evidence type="ECO:0000313" key="7">
    <source>
        <dbReference type="EMBL" id="ELP90943.1"/>
    </source>
</evidence>
<evidence type="ECO:0000259" key="6">
    <source>
        <dbReference type="Pfam" id="PF01529"/>
    </source>
</evidence>
<dbReference type="RefSeq" id="XP_004257714.1">
    <property type="nucleotide sequence ID" value="XM_004257666.1"/>
</dbReference>
<feature type="transmembrane region" description="Helical" evidence="5">
    <location>
        <begin position="37"/>
        <end position="61"/>
    </location>
</feature>
<accession>A0A0A1U7S0</accession>
<name>A0A0A1U7S0_ENTIV</name>
<reference evidence="7 8" key="1">
    <citation type="submission" date="2012-10" db="EMBL/GenBank/DDBJ databases">
        <authorList>
            <person name="Zafar N."/>
            <person name="Inman J."/>
            <person name="Hall N."/>
            <person name="Lorenzi H."/>
            <person name="Caler E."/>
        </authorList>
    </citation>
    <scope>NUCLEOTIDE SEQUENCE [LARGE SCALE GENOMIC DNA]</scope>
    <source>
        <strain evidence="7 8">IP1</strain>
    </source>
</reference>
<dbReference type="PROSITE" id="PS50216">
    <property type="entry name" value="DHHC"/>
    <property type="match status" value="1"/>
</dbReference>
<evidence type="ECO:0000256" key="2">
    <source>
        <dbReference type="ARBA" id="ARBA00022692"/>
    </source>
</evidence>
<evidence type="ECO:0000256" key="5">
    <source>
        <dbReference type="RuleBase" id="RU079119"/>
    </source>
</evidence>
<evidence type="ECO:0000313" key="8">
    <source>
        <dbReference type="Proteomes" id="UP000014680"/>
    </source>
</evidence>
<protein>
    <recommendedName>
        <fullName evidence="5">Palmitoyltransferase</fullName>
        <ecNumber evidence="5">2.3.1.225</ecNumber>
    </recommendedName>
</protein>
<dbReference type="GeneID" id="14889883"/>
<dbReference type="GO" id="GO:0019706">
    <property type="term" value="F:protein-cysteine S-palmitoyltransferase activity"/>
    <property type="evidence" value="ECO:0007669"/>
    <property type="project" value="UniProtKB-EC"/>
</dbReference>
<dbReference type="InterPro" id="IPR001594">
    <property type="entry name" value="Palmitoyltrfase_DHHC"/>
</dbReference>
<dbReference type="AlphaFoldDB" id="A0A0A1U7S0"/>
<feature type="domain" description="Palmitoyltransferase DHHC" evidence="6">
    <location>
        <begin position="23"/>
        <end position="88"/>
    </location>
</feature>
<dbReference type="EMBL" id="KB206483">
    <property type="protein sequence ID" value="ELP90943.1"/>
    <property type="molecule type" value="Genomic_DNA"/>
</dbReference>
<evidence type="ECO:0000256" key="3">
    <source>
        <dbReference type="ARBA" id="ARBA00022989"/>
    </source>
</evidence>
<comment type="subcellular location">
    <subcellularLocation>
        <location evidence="1">Membrane</location>
        <topology evidence="1">Multi-pass membrane protein</topology>
    </subcellularLocation>
</comment>
<keyword evidence="8" id="KW-1185">Reference proteome</keyword>
<comment type="catalytic activity">
    <reaction evidence="5">
        <text>L-cysteinyl-[protein] + hexadecanoyl-CoA = S-hexadecanoyl-L-cysteinyl-[protein] + CoA</text>
        <dbReference type="Rhea" id="RHEA:36683"/>
        <dbReference type="Rhea" id="RHEA-COMP:10131"/>
        <dbReference type="Rhea" id="RHEA-COMP:11032"/>
        <dbReference type="ChEBI" id="CHEBI:29950"/>
        <dbReference type="ChEBI" id="CHEBI:57287"/>
        <dbReference type="ChEBI" id="CHEBI:57379"/>
        <dbReference type="ChEBI" id="CHEBI:74151"/>
        <dbReference type="EC" id="2.3.1.225"/>
    </reaction>
</comment>
<dbReference type="Proteomes" id="UP000014680">
    <property type="component" value="Unassembled WGS sequence"/>
</dbReference>
<dbReference type="EC" id="2.3.1.225" evidence="5"/>
<organism evidence="7 8">
    <name type="scientific">Entamoeba invadens IP1</name>
    <dbReference type="NCBI Taxonomy" id="370355"/>
    <lineage>
        <taxon>Eukaryota</taxon>
        <taxon>Amoebozoa</taxon>
        <taxon>Evosea</taxon>
        <taxon>Archamoebae</taxon>
        <taxon>Mastigamoebida</taxon>
        <taxon>Entamoebidae</taxon>
        <taxon>Entamoeba</taxon>
    </lineage>
</organism>
<dbReference type="OrthoDB" id="4096362at2759"/>
<keyword evidence="5" id="KW-0808">Transferase</keyword>
<keyword evidence="2 5" id="KW-0812">Transmembrane</keyword>
<dbReference type="KEGG" id="eiv:EIN_362760"/>
<keyword evidence="3 5" id="KW-1133">Transmembrane helix</keyword>
<dbReference type="VEuPathDB" id="AmoebaDB:EIN_362760"/>
<dbReference type="Pfam" id="PF01529">
    <property type="entry name" value="DHHC"/>
    <property type="match status" value="1"/>
</dbReference>
<comment type="similarity">
    <text evidence="5">Belongs to the DHHC palmitoyltransferase family.</text>
</comment>
<sequence>MKINLLQLLLLLAFWFYYKLNRPWLGNCVGRRNYKSYFFLLFWSVMYLAYIMACSLAGLLVPIEKPWSWKAFLKSWKSHYFLEFVITIYLVF</sequence>
<evidence type="ECO:0000256" key="4">
    <source>
        <dbReference type="ARBA" id="ARBA00023136"/>
    </source>
</evidence>
<gene>
    <name evidence="7" type="ORF">EIN_362760</name>
</gene>
<comment type="domain">
    <text evidence="5">The DHHC domain is required for palmitoyltransferase activity.</text>
</comment>
<dbReference type="GO" id="GO:0016020">
    <property type="term" value="C:membrane"/>
    <property type="evidence" value="ECO:0007669"/>
    <property type="project" value="UniProtKB-SubCell"/>
</dbReference>
<comment type="caution">
    <text evidence="5">Lacks conserved residue(s) required for the propagation of feature annotation.</text>
</comment>